<comment type="similarity">
    <text evidence="2 7">Belongs to the SNAP family.</text>
</comment>
<gene>
    <name evidence="9" type="ORF">SAMEA4029009_CIC11G00000001930</name>
    <name evidence="8" type="ORF">SAMEA4029010_CIC11G00000003789</name>
</gene>
<evidence type="ECO:0000313" key="9">
    <source>
        <dbReference type="EMBL" id="SGZ49033.1"/>
    </source>
</evidence>
<evidence type="ECO:0000313" key="11">
    <source>
        <dbReference type="Proteomes" id="UP000182334"/>
    </source>
</evidence>
<dbReference type="STRING" id="45354.A0A1L0BAT6"/>
<dbReference type="InterPro" id="IPR011990">
    <property type="entry name" value="TPR-like_helical_dom_sf"/>
</dbReference>
<dbReference type="EMBL" id="LT635764">
    <property type="protein sequence ID" value="SGZ49033.1"/>
    <property type="molecule type" value="Genomic_DNA"/>
</dbReference>
<dbReference type="PANTHER" id="PTHR13768:SF8">
    <property type="entry name" value="ALPHA-SOLUBLE NSF ATTACHMENT PROTEIN"/>
    <property type="match status" value="1"/>
</dbReference>
<protein>
    <submittedName>
        <fullName evidence="9">CIC11C00000001930</fullName>
    </submittedName>
    <submittedName>
        <fullName evidence="8">CIC11C00000003789</fullName>
    </submittedName>
</protein>
<evidence type="ECO:0000256" key="3">
    <source>
        <dbReference type="ARBA" id="ARBA00022448"/>
    </source>
</evidence>
<dbReference type="OrthoDB" id="9984275at2759"/>
<dbReference type="Gene3D" id="1.25.40.10">
    <property type="entry name" value="Tetratricopeptide repeat domain"/>
    <property type="match status" value="1"/>
</dbReference>
<accession>A0A1L0BAT6</accession>
<proteinExistence type="inferred from homology"/>
<dbReference type="PANTHER" id="PTHR13768">
    <property type="entry name" value="SOLUBLE NSF ATTACHMENT PROTEIN SNAP"/>
    <property type="match status" value="1"/>
</dbReference>
<comment type="subcellular location">
    <subcellularLocation>
        <location evidence="1 7">Membrane</location>
        <topology evidence="1 7">Peripheral membrane protein</topology>
    </subcellularLocation>
</comment>
<dbReference type="AlphaFoldDB" id="A0A1L0BAT6"/>
<dbReference type="GO" id="GO:0019905">
    <property type="term" value="F:syntaxin binding"/>
    <property type="evidence" value="ECO:0007669"/>
    <property type="project" value="TreeGrafter"/>
</dbReference>
<evidence type="ECO:0000256" key="1">
    <source>
        <dbReference type="ARBA" id="ARBA00004170"/>
    </source>
</evidence>
<dbReference type="GO" id="GO:0031201">
    <property type="term" value="C:SNARE complex"/>
    <property type="evidence" value="ECO:0007669"/>
    <property type="project" value="TreeGrafter"/>
</dbReference>
<name>A0A1L0BAT6_9ASCO</name>
<dbReference type="Proteomes" id="UP000182259">
    <property type="component" value="Chromosome I"/>
</dbReference>
<evidence type="ECO:0000256" key="2">
    <source>
        <dbReference type="ARBA" id="ARBA00010050"/>
    </source>
</evidence>
<keyword evidence="11" id="KW-1185">Reference proteome</keyword>
<keyword evidence="5 7" id="KW-0653">Protein transport</keyword>
<dbReference type="GO" id="GO:0035494">
    <property type="term" value="P:SNARE complex disassembly"/>
    <property type="evidence" value="ECO:0007669"/>
    <property type="project" value="TreeGrafter"/>
</dbReference>
<dbReference type="EMBL" id="LT635756">
    <property type="protein sequence ID" value="SGZ47679.1"/>
    <property type="molecule type" value="Genomic_DNA"/>
</dbReference>
<dbReference type="GO" id="GO:0006886">
    <property type="term" value="P:intracellular protein transport"/>
    <property type="evidence" value="ECO:0007669"/>
    <property type="project" value="UniProtKB-UniRule"/>
</dbReference>
<dbReference type="Proteomes" id="UP000182334">
    <property type="component" value="Chromosome I"/>
</dbReference>
<evidence type="ECO:0000256" key="5">
    <source>
        <dbReference type="ARBA" id="ARBA00022927"/>
    </source>
</evidence>
<comment type="function">
    <text evidence="7">Required for vesicular transport between the endoplasmic reticulum and the Golgi apparatus.</text>
</comment>
<dbReference type="GO" id="GO:0005483">
    <property type="term" value="F:soluble NSF attachment protein activity"/>
    <property type="evidence" value="ECO:0007669"/>
    <property type="project" value="UniProtKB-ARBA"/>
</dbReference>
<evidence type="ECO:0000313" key="8">
    <source>
        <dbReference type="EMBL" id="SGZ47679.1"/>
    </source>
</evidence>
<dbReference type="SUPFAM" id="SSF48452">
    <property type="entry name" value="TPR-like"/>
    <property type="match status" value="1"/>
</dbReference>
<evidence type="ECO:0000256" key="7">
    <source>
        <dbReference type="RuleBase" id="RU367013"/>
    </source>
</evidence>
<dbReference type="CDD" id="cd15832">
    <property type="entry name" value="SNAP"/>
    <property type="match status" value="1"/>
</dbReference>
<dbReference type="FunFam" id="1.25.40.10:FF:000049">
    <property type="entry name" value="Alpha-soluble NSF attachment protein-like"/>
    <property type="match status" value="1"/>
</dbReference>
<organism evidence="8 11">
    <name type="scientific">Sungouiella intermedia</name>
    <dbReference type="NCBI Taxonomy" id="45354"/>
    <lineage>
        <taxon>Eukaryota</taxon>
        <taxon>Fungi</taxon>
        <taxon>Dikarya</taxon>
        <taxon>Ascomycota</taxon>
        <taxon>Saccharomycotina</taxon>
        <taxon>Pichiomycetes</taxon>
        <taxon>Metschnikowiaceae</taxon>
        <taxon>Sungouiella</taxon>
    </lineage>
</organism>
<keyword evidence="6 7" id="KW-0472">Membrane</keyword>
<evidence type="ECO:0000256" key="6">
    <source>
        <dbReference type="ARBA" id="ARBA00023136"/>
    </source>
</evidence>
<keyword evidence="3 7" id="KW-0813">Transport</keyword>
<sequence length="293" mass="32942">MLDPRSLVAEAEKLAKPQTGFFSSFLGGSSSYRLEEASDLYVQAGNIYRLNKDFSLAGSQFVKAADLQKQLNNQNDVANHLIEAYKCFKSVSPTDAIDALSKAIHIFLTNNGQFRRAANFQMDLAELYEQVGDTKNATESYEKAGDYFSTDHAEALLNKAYLKCADLNAAAGQYEKARGMYDSIIKNSLGNNLTKWNLKDYFLKSLLCTLCMDDVVEALKRINLYGEDEPSWPSTRECKLVQDILDSIDSGDVQAFSDRVYEYDQFSKLDKLKTQLLLKIKNSVVDKDEDDLT</sequence>
<dbReference type="GO" id="GO:0005774">
    <property type="term" value="C:vacuolar membrane"/>
    <property type="evidence" value="ECO:0007669"/>
    <property type="project" value="TreeGrafter"/>
</dbReference>
<dbReference type="Pfam" id="PF14938">
    <property type="entry name" value="SNAP"/>
    <property type="match status" value="1"/>
</dbReference>
<dbReference type="InterPro" id="IPR000744">
    <property type="entry name" value="NSF_attach"/>
</dbReference>
<evidence type="ECO:0000256" key="4">
    <source>
        <dbReference type="ARBA" id="ARBA00022892"/>
    </source>
</evidence>
<keyword evidence="4 7" id="KW-0931">ER-Golgi transport</keyword>
<dbReference type="PRINTS" id="PR00448">
    <property type="entry name" value="NSFATTACHMNT"/>
</dbReference>
<reference evidence="10 11" key="1">
    <citation type="submission" date="2016-10" db="EMBL/GenBank/DDBJ databases">
        <authorList>
            <person name="de Groot N.N."/>
        </authorList>
    </citation>
    <scope>NUCLEOTIDE SEQUENCE [LARGE SCALE GENOMIC DNA]</scope>
    <source>
        <strain evidence="8 11">CBS 141442</strain>
        <strain evidence="9 10">PYCC 4715</strain>
    </source>
</reference>
<evidence type="ECO:0000313" key="10">
    <source>
        <dbReference type="Proteomes" id="UP000182259"/>
    </source>
</evidence>